<proteinExistence type="predicted"/>
<dbReference type="EMBL" id="CAKOGP040000002">
    <property type="protein sequence ID" value="CAJ1923336.1"/>
    <property type="molecule type" value="Genomic_DNA"/>
</dbReference>
<dbReference type="SUPFAM" id="SSF51197">
    <property type="entry name" value="Clavaminate synthase-like"/>
    <property type="match status" value="1"/>
</dbReference>
<feature type="transmembrane region" description="Helical" evidence="2">
    <location>
        <begin position="68"/>
        <end position="90"/>
    </location>
</feature>
<evidence type="ECO:0000256" key="2">
    <source>
        <dbReference type="SAM" id="Phobius"/>
    </source>
</evidence>
<reference evidence="3" key="1">
    <citation type="submission" date="2023-08" db="EMBL/GenBank/DDBJ databases">
        <authorList>
            <person name="Audoor S."/>
            <person name="Bilcke G."/>
        </authorList>
    </citation>
    <scope>NUCLEOTIDE SEQUENCE</scope>
</reference>
<sequence length="938" mass="106787">MTKRRTDPKIVEEKKEESCDNNMQYAPLVTEEKKQQQQQQQQKNATTKSSVPAKSIEESSSAQPTRSVFVRIFLLLVRLALLALFVPYLAAVGLHEITEDYLYPQLNLMRWKADGRDYDELTYYHRKCDASDISANSVKELLISPNMTTEEATQHMLKHGASMYPNLLTPETAASLREFIDKENRRQQGWHVIQNENRYSWGIDMNMHPAFPTYWKELASNRQLVKALESIVGPDPAIIEFTAITSSYGAVDQHDHQDVVPPGSGAKFARSFIPSYSLFIPLQDTTYDMGATHVCPGTHLCSEGCEESCPPNNLAMSGRHGVWKTGWGALVNQQTTHKGMGHFCEGCPDRIVLIATFAPRPQTKRKLETRMIGQGGSYSLKWNHWGNTFSDFVHADSRMTEVQKYLRSMGILKGNGWNFVAQASMRISNFEYGYSDAEDFIEDGGFSFLPKSWQALDEEQEDSEDNLWYTFMWETLQKVEDKLEGFNKKAVGGFLAFSLGLDLLQPKVGKQRSFLFGGIKSLIVSHGVACLTFWLAMQVVRDSNWAKDIASGKASRLESPENNADFLAMTIPTKDDILITKLYETDMLARYSEILDVAHPGNRAWKNLVQEMSAGYPSLSESLQQNLCRSMVQWMQTNRRFLEPNVYRQWERITEESSLVSTCHRQVISDSDELTRVMLRQVDILKDDAKNGRFRDMAIHTKFTPQYLDTWEARFLPTSKLIKKQISNSSHSPLQLAQRISTEAPSTVQRSRTKRTPLPPTEKPREPFSGAWLEVGEVVEAKYRCKGKDWYQGTIIDAVSNEGTYWIQYADGDVDEGLDSSCIRRPIPYEIGEEVGFRTEAGVKWTTGTIVEMMNEDSVRVKESSSGIMFDDVSPSLLRRLTRMKENLEGRRVIARYGEGDEYYPGVIDEDHGDGRYDIQYDDGDFEEGVTMENIKLQ</sequence>
<keyword evidence="4" id="KW-1185">Reference proteome</keyword>
<feature type="compositionally biased region" description="Polar residues" evidence="1">
    <location>
        <begin position="733"/>
        <end position="750"/>
    </location>
</feature>
<evidence type="ECO:0000313" key="4">
    <source>
        <dbReference type="Proteomes" id="UP001295423"/>
    </source>
</evidence>
<protein>
    <submittedName>
        <fullName evidence="3">Uncharacterized protein</fullName>
    </submittedName>
</protein>
<feature type="region of interest" description="Disordered" evidence="1">
    <location>
        <begin position="1"/>
        <end position="58"/>
    </location>
</feature>
<feature type="compositionally biased region" description="Polar residues" evidence="1">
    <location>
        <begin position="44"/>
        <end position="58"/>
    </location>
</feature>
<dbReference type="AlphaFoldDB" id="A0AAD2FFU6"/>
<dbReference type="SUPFAM" id="SSF63748">
    <property type="entry name" value="Tudor/PWWP/MBT"/>
    <property type="match status" value="1"/>
</dbReference>
<evidence type="ECO:0000313" key="3">
    <source>
        <dbReference type="EMBL" id="CAJ1923336.1"/>
    </source>
</evidence>
<evidence type="ECO:0000256" key="1">
    <source>
        <dbReference type="SAM" id="MobiDB-lite"/>
    </source>
</evidence>
<dbReference type="CDD" id="cd04508">
    <property type="entry name" value="Tudor_SF"/>
    <property type="match status" value="2"/>
</dbReference>
<comment type="caution">
    <text evidence="3">The sequence shown here is derived from an EMBL/GenBank/DDBJ whole genome shotgun (WGS) entry which is preliminary data.</text>
</comment>
<dbReference type="PANTHER" id="PTHR37563">
    <property type="entry name" value="PHYTANOYL-COA DIOXYGENASE FAMILY PROTEIN (AFU_ORTHOLOGUE AFUA_2G03330)"/>
    <property type="match status" value="1"/>
</dbReference>
<accession>A0AAD2FFU6</accession>
<dbReference type="InterPro" id="IPR051961">
    <property type="entry name" value="Fungal_Metabolite_Diox"/>
</dbReference>
<dbReference type="PANTHER" id="PTHR37563:SF2">
    <property type="entry name" value="PHYTANOYL-COA DIOXYGENASE FAMILY PROTEIN (AFU_ORTHOLOGUE AFUA_2G03330)"/>
    <property type="match status" value="1"/>
</dbReference>
<gene>
    <name evidence="3" type="ORF">CYCCA115_LOCUS1024</name>
</gene>
<keyword evidence="2" id="KW-1133">Transmembrane helix</keyword>
<feature type="compositionally biased region" description="Basic and acidic residues" evidence="1">
    <location>
        <begin position="1"/>
        <end position="18"/>
    </location>
</feature>
<dbReference type="Proteomes" id="UP001295423">
    <property type="component" value="Unassembled WGS sequence"/>
</dbReference>
<feature type="region of interest" description="Disordered" evidence="1">
    <location>
        <begin position="733"/>
        <end position="767"/>
    </location>
</feature>
<dbReference type="Gene3D" id="2.30.30.140">
    <property type="match status" value="2"/>
</dbReference>
<keyword evidence="2" id="KW-0472">Membrane</keyword>
<dbReference type="Gene3D" id="2.60.120.620">
    <property type="entry name" value="q2cbj1_9rhob like domain"/>
    <property type="match status" value="1"/>
</dbReference>
<keyword evidence="2" id="KW-0812">Transmembrane</keyword>
<organism evidence="3 4">
    <name type="scientific">Cylindrotheca closterium</name>
    <dbReference type="NCBI Taxonomy" id="2856"/>
    <lineage>
        <taxon>Eukaryota</taxon>
        <taxon>Sar</taxon>
        <taxon>Stramenopiles</taxon>
        <taxon>Ochrophyta</taxon>
        <taxon>Bacillariophyta</taxon>
        <taxon>Bacillariophyceae</taxon>
        <taxon>Bacillariophycidae</taxon>
        <taxon>Bacillariales</taxon>
        <taxon>Bacillariaceae</taxon>
        <taxon>Cylindrotheca</taxon>
    </lineage>
</organism>
<name>A0AAD2FFU6_9STRA</name>